<feature type="transmembrane region" description="Helical" evidence="1">
    <location>
        <begin position="25"/>
        <end position="42"/>
    </location>
</feature>
<sequence length="475" mass="51707">MTAPAGEQPQKTPEDWRRVHPLSPLLRMWAALVGVAVLLLAQNADTLGNLRDWIGEAGVPTGLLVLVAVGVVAGVLLLGWLLSLPWWWATGFRVTDEEIAVRRGVLSRQLRTARFDRVQAVDLVEPLPARPFRLAGVKVETAGGRGSEVTVEYLTRSDAEELRVRLLDLVGAESAESADPAAPAEPAGEARPDRRIFIPEIPVTRSLVAAALSGSTAWAVVSLVLSLSTPAGLALLLPALAGLLPWFWSVLNRSWRYTATLSGPTDDRLLGITFGFSERRRQSVPLHRIHAVRISQPVLWRILGWWRVDVGVAGYGEQKATGSTTAVLPVGDLAQALRVLAVLGPLSWEETTRYADPVRPTTPTYGSPRAARWVSPLDRQCQGVTLVGERRHAVICRHGRVGRRLEVIAPGHIQELSWYRGPVGRLLGLADVRLDLVPGPVRMRARQLTVADASALLDELRARTLPPPDRANAGQ</sequence>
<dbReference type="Proteomes" id="UP000261739">
    <property type="component" value="Unassembled WGS sequence"/>
</dbReference>
<dbReference type="InterPro" id="IPR014529">
    <property type="entry name" value="UCP026631"/>
</dbReference>
<dbReference type="STRING" id="863239.GCA_000213935_01545"/>
<keyword evidence="1" id="KW-1133">Transmembrane helix</keyword>
<reference evidence="3 4" key="1">
    <citation type="journal article" date="2018" name="Nat. Biotechnol.">
        <title>A standardized bacterial taxonomy based on genome phylogeny substantially revises the tree of life.</title>
        <authorList>
            <person name="Parks D.H."/>
            <person name="Chuvochina M."/>
            <person name="Waite D.W."/>
            <person name="Rinke C."/>
            <person name="Skarshewski A."/>
            <person name="Chaumeil P.A."/>
            <person name="Hugenholtz P."/>
        </authorList>
    </citation>
    <scope>NUCLEOTIDE SEQUENCE [LARGE SCALE GENOMIC DNA]</scope>
    <source>
        <strain evidence="3">UBA11247</strain>
    </source>
</reference>
<evidence type="ECO:0000313" key="3">
    <source>
        <dbReference type="EMBL" id="HCT13239.1"/>
    </source>
</evidence>
<dbReference type="EMBL" id="DQID01000001">
    <property type="protein sequence ID" value="HCT13239.1"/>
    <property type="molecule type" value="Genomic_DNA"/>
</dbReference>
<accession>A0A3D4SVC7</accession>
<keyword evidence="1" id="KW-0812">Transmembrane</keyword>
<organism evidence="3 4">
    <name type="scientific">Corynebacterium nuruki</name>
    <dbReference type="NCBI Taxonomy" id="1032851"/>
    <lineage>
        <taxon>Bacteria</taxon>
        <taxon>Bacillati</taxon>
        <taxon>Actinomycetota</taxon>
        <taxon>Actinomycetes</taxon>
        <taxon>Mycobacteriales</taxon>
        <taxon>Corynebacteriaceae</taxon>
        <taxon>Corynebacterium</taxon>
    </lineage>
</organism>
<keyword evidence="1" id="KW-0472">Membrane</keyword>
<dbReference type="InterPro" id="IPR005182">
    <property type="entry name" value="YdbS-like_PH"/>
</dbReference>
<comment type="caution">
    <text evidence="3">The sequence shown here is derived from an EMBL/GenBank/DDBJ whole genome shotgun (WGS) entry which is preliminary data.</text>
</comment>
<proteinExistence type="predicted"/>
<protein>
    <recommendedName>
        <fullName evidence="2">YdbS-like PH domain-containing protein</fullName>
    </recommendedName>
</protein>
<dbReference type="AlphaFoldDB" id="A0A3D4SVC7"/>
<evidence type="ECO:0000256" key="1">
    <source>
        <dbReference type="SAM" id="Phobius"/>
    </source>
</evidence>
<name>A0A3D4SVC7_9CORY</name>
<feature type="domain" description="YdbS-like PH" evidence="2">
    <location>
        <begin position="265"/>
        <end position="340"/>
    </location>
</feature>
<feature type="domain" description="YdbS-like PH" evidence="2">
    <location>
        <begin position="87"/>
        <end position="163"/>
    </location>
</feature>
<dbReference type="PANTHER" id="PTHR34473:SF2">
    <property type="entry name" value="UPF0699 TRANSMEMBRANE PROTEIN YDBT"/>
    <property type="match status" value="1"/>
</dbReference>
<feature type="transmembrane region" description="Helical" evidence="1">
    <location>
        <begin position="203"/>
        <end position="225"/>
    </location>
</feature>
<feature type="domain" description="YdbS-like PH" evidence="2">
    <location>
        <begin position="392"/>
        <end position="459"/>
    </location>
</feature>
<dbReference type="RefSeq" id="WP_273050846.1">
    <property type="nucleotide sequence ID" value="NZ_DAITTW010000010.1"/>
</dbReference>
<feature type="transmembrane region" description="Helical" evidence="1">
    <location>
        <begin position="231"/>
        <end position="251"/>
    </location>
</feature>
<gene>
    <name evidence="3" type="ORF">DIW82_00155</name>
</gene>
<dbReference type="PIRSF" id="PIRSF026631">
    <property type="entry name" value="UCP026631"/>
    <property type="match status" value="1"/>
</dbReference>
<evidence type="ECO:0000313" key="4">
    <source>
        <dbReference type="Proteomes" id="UP000261739"/>
    </source>
</evidence>
<evidence type="ECO:0000259" key="2">
    <source>
        <dbReference type="Pfam" id="PF03703"/>
    </source>
</evidence>
<dbReference type="Pfam" id="PF03703">
    <property type="entry name" value="bPH_2"/>
    <property type="match status" value="3"/>
</dbReference>
<dbReference type="PANTHER" id="PTHR34473">
    <property type="entry name" value="UPF0699 TRANSMEMBRANE PROTEIN YDBS"/>
    <property type="match status" value="1"/>
</dbReference>
<feature type="transmembrane region" description="Helical" evidence="1">
    <location>
        <begin position="62"/>
        <end position="83"/>
    </location>
</feature>